<dbReference type="EMBL" id="GBRH01184888">
    <property type="protein sequence ID" value="JAE13008.1"/>
    <property type="molecule type" value="Transcribed_RNA"/>
</dbReference>
<proteinExistence type="predicted"/>
<organism evidence="1">
    <name type="scientific">Arundo donax</name>
    <name type="common">Giant reed</name>
    <name type="synonym">Donax arundinaceus</name>
    <dbReference type="NCBI Taxonomy" id="35708"/>
    <lineage>
        <taxon>Eukaryota</taxon>
        <taxon>Viridiplantae</taxon>
        <taxon>Streptophyta</taxon>
        <taxon>Embryophyta</taxon>
        <taxon>Tracheophyta</taxon>
        <taxon>Spermatophyta</taxon>
        <taxon>Magnoliopsida</taxon>
        <taxon>Liliopsida</taxon>
        <taxon>Poales</taxon>
        <taxon>Poaceae</taxon>
        <taxon>PACMAD clade</taxon>
        <taxon>Arundinoideae</taxon>
        <taxon>Arundineae</taxon>
        <taxon>Arundo</taxon>
    </lineage>
</organism>
<sequence>MCCACSSSFHTVLLQAHNNGENKNAKFYNMFIIMSDMLSLTYVKVSKCTADCPCGTCLIKNKYVR</sequence>
<protein>
    <submittedName>
        <fullName evidence="1">Uncharacterized protein</fullName>
    </submittedName>
</protein>
<dbReference type="AlphaFoldDB" id="A0A0A9FXE0"/>
<evidence type="ECO:0000313" key="1">
    <source>
        <dbReference type="EMBL" id="JAE13008.1"/>
    </source>
</evidence>
<name>A0A0A9FXE0_ARUDO</name>
<reference evidence="1" key="1">
    <citation type="submission" date="2014-09" db="EMBL/GenBank/DDBJ databases">
        <authorList>
            <person name="Magalhaes I.L.F."/>
            <person name="Oliveira U."/>
            <person name="Santos F.R."/>
            <person name="Vidigal T.H.D.A."/>
            <person name="Brescovit A.D."/>
            <person name="Santos A.J."/>
        </authorList>
    </citation>
    <scope>NUCLEOTIDE SEQUENCE</scope>
    <source>
        <tissue evidence="1">Shoot tissue taken approximately 20 cm above the soil surface</tissue>
    </source>
</reference>
<accession>A0A0A9FXE0</accession>
<reference evidence="1" key="2">
    <citation type="journal article" date="2015" name="Data Brief">
        <title>Shoot transcriptome of the giant reed, Arundo donax.</title>
        <authorList>
            <person name="Barrero R.A."/>
            <person name="Guerrero F.D."/>
            <person name="Moolhuijzen P."/>
            <person name="Goolsby J.A."/>
            <person name="Tidwell J."/>
            <person name="Bellgard S.E."/>
            <person name="Bellgard M.I."/>
        </authorList>
    </citation>
    <scope>NUCLEOTIDE SEQUENCE</scope>
    <source>
        <tissue evidence="1">Shoot tissue taken approximately 20 cm above the soil surface</tissue>
    </source>
</reference>